<evidence type="ECO:0000256" key="1">
    <source>
        <dbReference type="SAM" id="Phobius"/>
    </source>
</evidence>
<keyword evidence="1" id="KW-1133">Transmembrane helix</keyword>
<dbReference type="AlphaFoldDB" id="A0A1M5HID0"/>
<evidence type="ECO:0000313" key="2">
    <source>
        <dbReference type="EMBL" id="SHG15648.1"/>
    </source>
</evidence>
<dbReference type="EMBL" id="FQVN01000006">
    <property type="protein sequence ID" value="SHG15648.1"/>
    <property type="molecule type" value="Genomic_DNA"/>
</dbReference>
<proteinExistence type="predicted"/>
<dbReference type="RefSeq" id="WP_073485971.1">
    <property type="nucleotide sequence ID" value="NZ_FQVN01000006.1"/>
</dbReference>
<reference evidence="2 3" key="1">
    <citation type="submission" date="2016-11" db="EMBL/GenBank/DDBJ databases">
        <authorList>
            <person name="Jaros S."/>
            <person name="Januszkiewicz K."/>
            <person name="Wedrychowicz H."/>
        </authorList>
    </citation>
    <scope>NUCLEOTIDE SEQUENCE [LARGE SCALE GENOMIC DNA]</scope>
    <source>
        <strain evidence="2 3">DSM 44523</strain>
    </source>
</reference>
<dbReference type="Proteomes" id="UP000184501">
    <property type="component" value="Unassembled WGS sequence"/>
</dbReference>
<name>A0A1M5HID0_STRHI</name>
<gene>
    <name evidence="2" type="ORF">SAMN05444320_106572</name>
</gene>
<keyword evidence="3" id="KW-1185">Reference proteome</keyword>
<keyword evidence="1" id="KW-0472">Membrane</keyword>
<dbReference type="STRING" id="2017.SAMN05444320_106572"/>
<feature type="transmembrane region" description="Helical" evidence="1">
    <location>
        <begin position="12"/>
        <end position="33"/>
    </location>
</feature>
<keyword evidence="1" id="KW-0812">Transmembrane</keyword>
<accession>A0A1M5HID0</accession>
<evidence type="ECO:0000313" key="3">
    <source>
        <dbReference type="Proteomes" id="UP000184501"/>
    </source>
</evidence>
<organism evidence="2 3">
    <name type="scientific">Streptoalloteichus hindustanus</name>
    <dbReference type="NCBI Taxonomy" id="2017"/>
    <lineage>
        <taxon>Bacteria</taxon>
        <taxon>Bacillati</taxon>
        <taxon>Actinomycetota</taxon>
        <taxon>Actinomycetes</taxon>
        <taxon>Pseudonocardiales</taxon>
        <taxon>Pseudonocardiaceae</taxon>
        <taxon>Streptoalloteichus</taxon>
    </lineage>
</organism>
<dbReference type="OrthoDB" id="5198533at2"/>
<sequence>MKWYADAPARRARQLAADVFALAWIVLWVVLALRLRDDVLRLRGPGDRMADAGAGLQGAFGAAAEHAARVPLLGESLAAAFGRGETAGTRLVLAGHNQAAAVERTGTWLAVVVIVVPVLMLLMVWLPARLRYAREAAVVRRLADQGGFEDLLALRALTRLPAAQLARYGVDPATAWRAGDPVAIAALAQTQLDELGLRRRPGGSP</sequence>
<protein>
    <submittedName>
        <fullName evidence="2">Uncharacterized protein</fullName>
    </submittedName>
</protein>
<feature type="transmembrane region" description="Helical" evidence="1">
    <location>
        <begin position="107"/>
        <end position="126"/>
    </location>
</feature>